<reference evidence="3" key="1">
    <citation type="journal article" date="2017" name="Science">
        <title>Giant viruses with an expanded complement of translation system components.</title>
        <authorList>
            <person name="Schulz F."/>
            <person name="Yutin N."/>
            <person name="Ivanova N.N."/>
            <person name="Ortega D.R."/>
            <person name="Lee T.K."/>
            <person name="Vierheilig J."/>
            <person name="Daims H."/>
            <person name="Horn M."/>
            <person name="Wagner M."/>
            <person name="Jensen G.J."/>
            <person name="Kyrpides N.C."/>
            <person name="Koonin E.V."/>
            <person name="Woyke T."/>
        </authorList>
    </citation>
    <scope>NUCLEOTIDE SEQUENCE</scope>
    <source>
        <strain evidence="3">HKV1</strain>
    </source>
</reference>
<dbReference type="InterPro" id="IPR036770">
    <property type="entry name" value="Ankyrin_rpt-contain_sf"/>
</dbReference>
<dbReference type="InterPro" id="IPR002110">
    <property type="entry name" value="Ankyrin_rpt"/>
</dbReference>
<dbReference type="PANTHER" id="PTHR24198">
    <property type="entry name" value="ANKYRIN REPEAT AND PROTEIN KINASE DOMAIN-CONTAINING PROTEIN"/>
    <property type="match status" value="1"/>
</dbReference>
<keyword evidence="1" id="KW-0677">Repeat</keyword>
<dbReference type="Gene3D" id="1.25.40.20">
    <property type="entry name" value="Ankyrin repeat-containing domain"/>
    <property type="match status" value="1"/>
</dbReference>
<sequence length="1419" mass="169434">MINRGLPDRKTYTQQASRISRNTIPSKIYNPEKKTDEEINIKILQAVTSGDDLKLEEIFINYANYNINYVDDKENNFLHVILSKTLIDNDIKLKISKILINKGINYNKTNIYNETPLHYACQYCNFDIVKYLLSLNININNVNNEKMNALHYATLKNNILCPVTVKKYEEFTKNNNNINKIIHFVSTILKTKSYSRYFKGIINTISNVIDKTPLEDEFKSINNKISELIKNYNDKQTLKIKLDEYINFSINSLYNRFKKKIFTDNMIIYDRSKNNFDDLFTQFNNDNDIVTTKIKKNLADNLNLLNDLNTKIKNHNKYLFNILDAVKKLHKIKDDNRLFYSPYQEKYNNDINNINYYYDKSFDNMTLLDIQYTYQDQEQIQDTVVILIDSFISIINNCINNIDTDKNYMIKNFTFILDILSCSFNILLILKYLQTHAIKYDIMFKNNLIEFKNNVIWDFIILRVPKEKKTIKKLKTTIEDNVNKINIKFYEQIYKNFFANVKKIHSSCNKIIQTLNNHYVIKYINYIKNTNFGDNTFNFDHVIKYPIPSLNEINDNIFDDFTVDSINQIRCNIYENYFPKQIDQLYTFYTTDNTINFTTIGQYYPQNFVDINITNEDDYIFDDEANDGYLVYDKNYLNTTSGSSEAFEQLEKCDTTVMYGKIHYVNDELIQGKQQVINYINEDNIDTYIKFIKIFLLEYLKEICDLCDDDDRESIQTLLNTTDTITQDIIEKYKKIKNEVDKNIRGKKIIENEEIHNIIYIMSVKIAEELFTNYISEKVISNIYKKLFEKYSTNTYFQEIYEQFNRLLIDQFYTSFDNSRKNANLMYNNYIINDTSITIIKYKDTIYKENDQKQEPIINKYFPKIYTLQILHNQCNDKSINEITDILIKNNCNINQLNNKNISPIHLHIDRLNHEFFTNIFTNLNVLDKTKYIKYLNESIIKHEIFEINNFNIKLKLPDSYYNNFSKKLNDKKYPEPLFLKNIFNQLIYMLNHLMYYNLLNDNVLKYANFMELMNDIKRKSLLRLLNFKKLRNNSMLETNFNDCVKFVASSELFFIQDLIKKNQEIIDNDLNNLSNLMTTISFVKKEKNKLNMIADGNYYFNLDYLYNSKKINNNLEQREFVTINNFNEEVIKLEKTHRQNGENELLNVNNYVQTNLSLIKNINKFYDDIYNVFDSFYFYNSLWSYYINNMNPNLNKNNSNRIANIHLLLSSYIKINAFNNSTINNNIFKTILKIYKEKFIVNIQNYFYDNSVYDFENKKNYFNNVIDIIVHIIKTNILNNMYLHIINVISENIMATYTKDNYIDAFTSVITYLEKLKKYIIQVIPLNICYKILNFNITNSPKEMKDIDALFNIISEYITILPVRNINIITDHIKAEVFPYYKDLLQTLLPDMKQLIDNYFAFIVNEYKYLLIYQSINY</sequence>
<dbReference type="SMART" id="SM00248">
    <property type="entry name" value="ANK"/>
    <property type="match status" value="3"/>
</dbReference>
<accession>A0A1V0SFR7</accession>
<dbReference type="Pfam" id="PF12796">
    <property type="entry name" value="Ank_2"/>
    <property type="match status" value="1"/>
</dbReference>
<protein>
    <submittedName>
        <fullName evidence="3">Ankyrin repeat protein</fullName>
    </submittedName>
</protein>
<organism evidence="3">
    <name type="scientific">Hokovirus HKV1</name>
    <dbReference type="NCBI Taxonomy" id="1977638"/>
    <lineage>
        <taxon>Viruses</taxon>
        <taxon>Varidnaviria</taxon>
        <taxon>Bamfordvirae</taxon>
        <taxon>Nucleocytoviricota</taxon>
        <taxon>Megaviricetes</taxon>
        <taxon>Imitervirales</taxon>
        <taxon>Mimiviridae</taxon>
        <taxon>Klosneuvirinae</taxon>
        <taxon>Hokovirus</taxon>
    </lineage>
</organism>
<dbReference type="PROSITE" id="PS50297">
    <property type="entry name" value="ANK_REP_REGION"/>
    <property type="match status" value="1"/>
</dbReference>
<proteinExistence type="predicted"/>
<dbReference type="SUPFAM" id="SSF48403">
    <property type="entry name" value="Ankyrin repeat"/>
    <property type="match status" value="1"/>
</dbReference>
<dbReference type="EMBL" id="KY684104">
    <property type="protein sequence ID" value="ARF10553.1"/>
    <property type="molecule type" value="Genomic_DNA"/>
</dbReference>
<name>A0A1V0SFR7_9VIRU</name>
<keyword evidence="2" id="KW-0040">ANK repeat</keyword>
<evidence type="ECO:0000256" key="2">
    <source>
        <dbReference type="ARBA" id="ARBA00023043"/>
    </source>
</evidence>
<dbReference type="PROSITE" id="PS50088">
    <property type="entry name" value="ANK_REPEAT"/>
    <property type="match status" value="1"/>
</dbReference>
<dbReference type="PANTHER" id="PTHR24198:SF165">
    <property type="entry name" value="ANKYRIN REPEAT-CONTAINING PROTEIN-RELATED"/>
    <property type="match status" value="1"/>
</dbReference>
<gene>
    <name evidence="3" type="ORF">Hokovirus_2_80</name>
</gene>
<evidence type="ECO:0000256" key="1">
    <source>
        <dbReference type="ARBA" id="ARBA00022737"/>
    </source>
</evidence>
<evidence type="ECO:0000313" key="3">
    <source>
        <dbReference type="EMBL" id="ARF10553.1"/>
    </source>
</evidence>